<dbReference type="GO" id="GO:0005886">
    <property type="term" value="C:plasma membrane"/>
    <property type="evidence" value="ECO:0007669"/>
    <property type="project" value="UniProtKB-SubCell"/>
</dbReference>
<evidence type="ECO:0000256" key="30">
    <source>
        <dbReference type="SAM" id="Phobius"/>
    </source>
</evidence>
<dbReference type="PANTHER" id="PTHR11733:SF114">
    <property type="entry name" value="NEPRILYSIN"/>
    <property type="match status" value="1"/>
</dbReference>
<dbReference type="InterPro" id="IPR000718">
    <property type="entry name" value="Peptidase_M13"/>
</dbReference>
<keyword evidence="20" id="KW-0325">Glycoprotein</keyword>
<evidence type="ECO:0000313" key="35">
    <source>
        <dbReference type="RefSeq" id="XP_026143564.1"/>
    </source>
</evidence>
<dbReference type="Proteomes" id="UP000515129">
    <property type="component" value="Chromosome 18"/>
</dbReference>
<gene>
    <name evidence="34 35" type="primary">mme</name>
</gene>
<comment type="cofactor">
    <cofactor evidence="2">
        <name>Zn(2+)</name>
        <dbReference type="ChEBI" id="CHEBI:29105"/>
    </cofactor>
</comment>
<keyword evidence="18 30" id="KW-0472">Membrane</keyword>
<evidence type="ECO:0000256" key="6">
    <source>
        <dbReference type="ARBA" id="ARBA00022077"/>
    </source>
</evidence>
<evidence type="ECO:0000256" key="10">
    <source>
        <dbReference type="ARBA" id="ARBA00022692"/>
    </source>
</evidence>
<name>A0A6P6RCR9_CARAU</name>
<dbReference type="InterPro" id="IPR024079">
    <property type="entry name" value="MetalloPept_cat_dom_sf"/>
</dbReference>
<keyword evidence="16 30" id="KW-1133">Transmembrane helix</keyword>
<dbReference type="Pfam" id="PF01431">
    <property type="entry name" value="Peptidase_M13"/>
    <property type="match status" value="1"/>
</dbReference>
<dbReference type="GO" id="GO:0097242">
    <property type="term" value="P:amyloid-beta clearance"/>
    <property type="evidence" value="ECO:0007669"/>
    <property type="project" value="TreeGrafter"/>
</dbReference>
<dbReference type="CDD" id="cd08662">
    <property type="entry name" value="M13"/>
    <property type="match status" value="1"/>
</dbReference>
<reference evidence="34 35" key="1">
    <citation type="submission" date="2025-04" db="UniProtKB">
        <authorList>
            <consortium name="RefSeq"/>
        </authorList>
    </citation>
    <scope>IDENTIFICATION</scope>
    <source>
        <strain evidence="34 35">Wakin</strain>
        <tissue evidence="34 35">Muscle</tissue>
    </source>
</reference>
<evidence type="ECO:0000256" key="8">
    <source>
        <dbReference type="ARBA" id="ARBA00022553"/>
    </source>
</evidence>
<evidence type="ECO:0000256" key="1">
    <source>
        <dbReference type="ARBA" id="ARBA00000716"/>
    </source>
</evidence>
<evidence type="ECO:0000259" key="31">
    <source>
        <dbReference type="Pfam" id="PF01431"/>
    </source>
</evidence>
<evidence type="ECO:0000256" key="12">
    <source>
        <dbReference type="ARBA" id="ARBA00022723"/>
    </source>
</evidence>
<keyword evidence="10 30" id="KW-0812">Transmembrane</keyword>
<evidence type="ECO:0000313" key="34">
    <source>
        <dbReference type="RefSeq" id="XP_026143563.1"/>
    </source>
</evidence>
<evidence type="ECO:0000256" key="22">
    <source>
        <dbReference type="ARBA" id="ARBA00031127"/>
    </source>
</evidence>
<evidence type="ECO:0000256" key="11">
    <source>
        <dbReference type="ARBA" id="ARBA00022707"/>
    </source>
</evidence>
<evidence type="ECO:0000256" key="16">
    <source>
        <dbReference type="ARBA" id="ARBA00022989"/>
    </source>
</evidence>
<dbReference type="GO" id="GO:0004222">
    <property type="term" value="F:metalloendopeptidase activity"/>
    <property type="evidence" value="ECO:0007669"/>
    <property type="project" value="UniProtKB-EC"/>
</dbReference>
<dbReference type="PRINTS" id="PR00786">
    <property type="entry name" value="NEPRILYSIN"/>
</dbReference>
<comment type="subcellular location">
    <subcellularLocation>
        <location evidence="3">Cell membrane</location>
        <topology evidence="3">Single-pass type II membrane protein</topology>
    </subcellularLocation>
</comment>
<evidence type="ECO:0000256" key="5">
    <source>
        <dbReference type="ARBA" id="ARBA00012521"/>
    </source>
</evidence>
<proteinExistence type="inferred from homology"/>
<evidence type="ECO:0000256" key="28">
    <source>
        <dbReference type="ARBA" id="ARBA00049273"/>
    </source>
</evidence>
<dbReference type="InterPro" id="IPR008753">
    <property type="entry name" value="Peptidase_M13_N"/>
</dbReference>
<keyword evidence="33" id="KW-1185">Reference proteome</keyword>
<evidence type="ECO:0000256" key="3">
    <source>
        <dbReference type="ARBA" id="ARBA00004401"/>
    </source>
</evidence>
<dbReference type="SUPFAM" id="SSF55486">
    <property type="entry name" value="Metalloproteases ('zincins'), catalytic domain"/>
    <property type="match status" value="1"/>
</dbReference>
<dbReference type="PROSITE" id="PS51885">
    <property type="entry name" value="NEPRILYSIN"/>
    <property type="match status" value="1"/>
</dbReference>
<evidence type="ECO:0000256" key="24">
    <source>
        <dbReference type="ARBA" id="ARBA00031486"/>
    </source>
</evidence>
<comment type="catalytic activity">
    <reaction evidence="26">
        <text>neurotensin + H2O = neurotensin(1-10) + L-tyrosyl-L-isoleucyl-L-leucine</text>
        <dbReference type="Rhea" id="RHEA:71479"/>
        <dbReference type="ChEBI" id="CHEBI:15377"/>
        <dbReference type="ChEBI" id="CHEBI:147362"/>
        <dbReference type="ChEBI" id="CHEBI:190705"/>
        <dbReference type="ChEBI" id="CHEBI:190707"/>
    </reaction>
    <physiologicalReaction direction="left-to-right" evidence="26">
        <dbReference type="Rhea" id="RHEA:71480"/>
    </physiologicalReaction>
</comment>
<evidence type="ECO:0000313" key="33">
    <source>
        <dbReference type="Proteomes" id="UP000515129"/>
    </source>
</evidence>
<keyword evidence="21" id="KW-0449">Lipoprotein</keyword>
<dbReference type="EC" id="3.4.24.11" evidence="5"/>
<dbReference type="RefSeq" id="XP_026143563.1">
    <property type="nucleotide sequence ID" value="XM_026287778.1"/>
</dbReference>
<keyword evidence="19" id="KW-1015">Disulfide bond</keyword>
<keyword evidence="7" id="KW-1003">Cell membrane</keyword>
<comment type="similarity">
    <text evidence="4">Belongs to the peptidase M13 family.</text>
</comment>
<dbReference type="InterPro" id="IPR018497">
    <property type="entry name" value="Peptidase_M13_C"/>
</dbReference>
<dbReference type="AlphaFoldDB" id="A0A6P6RCR9"/>
<keyword evidence="9" id="KW-0645">Protease</keyword>
<dbReference type="GeneTree" id="ENSGT00940000156745"/>
<dbReference type="PANTHER" id="PTHR11733">
    <property type="entry name" value="ZINC METALLOPROTEASE FAMILY M13 NEPRILYSIN-RELATED"/>
    <property type="match status" value="1"/>
</dbReference>
<protein>
    <recommendedName>
        <fullName evidence="6">Neprilysin</fullName>
        <ecNumber evidence="5">3.4.24.11</ecNumber>
    </recommendedName>
    <alternativeName>
        <fullName evidence="25">Atriopeptidase</fullName>
    </alternativeName>
    <alternativeName>
        <fullName evidence="23">Enkephalinase</fullName>
    </alternativeName>
    <alternativeName>
        <fullName evidence="22">Neutral endopeptidase 24.11</fullName>
    </alternativeName>
    <alternativeName>
        <fullName evidence="24">Skin fibroblast elastase</fullName>
    </alternativeName>
</protein>
<comment type="catalytic activity">
    <reaction evidence="29">
        <text>substance P + H2O = substance P(1-9) + L-Leu-L-Met-NH2</text>
        <dbReference type="Rhea" id="RHEA:71459"/>
        <dbReference type="ChEBI" id="CHEBI:15377"/>
        <dbReference type="ChEBI" id="CHEBI:190692"/>
        <dbReference type="ChEBI" id="CHEBI:190693"/>
        <dbReference type="ChEBI" id="CHEBI:190700"/>
    </reaction>
    <physiologicalReaction direction="left-to-right" evidence="29">
        <dbReference type="Rhea" id="RHEA:71460"/>
    </physiologicalReaction>
</comment>
<evidence type="ECO:0000256" key="29">
    <source>
        <dbReference type="ARBA" id="ARBA00049470"/>
    </source>
</evidence>
<evidence type="ECO:0000259" key="32">
    <source>
        <dbReference type="Pfam" id="PF05649"/>
    </source>
</evidence>
<evidence type="ECO:0000256" key="19">
    <source>
        <dbReference type="ARBA" id="ARBA00023157"/>
    </source>
</evidence>
<evidence type="ECO:0000256" key="18">
    <source>
        <dbReference type="ARBA" id="ARBA00023136"/>
    </source>
</evidence>
<evidence type="ECO:0000256" key="17">
    <source>
        <dbReference type="ARBA" id="ARBA00023049"/>
    </source>
</evidence>
<evidence type="ECO:0000256" key="4">
    <source>
        <dbReference type="ARBA" id="ARBA00007357"/>
    </source>
</evidence>
<sequence length="740" mass="84655">MADNNSQEKKPRCTSLEIGLLTIVSLLFIIIVALIVLFITHSGKDGVCITADCTQSASRLIENMDPTVDPCDNFYQYACGGWLKKNIIPETSSRYSTFDILRDELEVVLKGVLEREESGSSSSLTKAKVLYRSCTNESVIEQRGGAPLLKVLPDVFEWPIAMDDWDTTYGMNWRAEDTIAKLNEKYGKQVLISFFIGTDDRDSNAHIIHFDQPSLGLSSRDYYVCTGPYEEACVTYENFMTDLAKLIRKERRLEVNDTNIRQEVARMMMMEKEIANATDTPEDRNNPVLLYNKMPLEILNNNFTLEINSRVFNWTLFTNKIMDTVGIPITDSEEVIVYAPNYFKRLNPVLAKYTKRDIQNYIVWRFIMNLVVGLSRTYRETRKAFRKAIYGTTSEPAVWRQCAIYVNSNMENAVGRLYVEEAFPGDSKDMMDEMITNITEVFVSNLDDLAWMDAETKKAAEEKARAIRERIGFSENILNNTYLDQEYQNLSYSAEEYFENILKNLEFGQKKRLKKLKIKVNKEEWITGAAVVNAFYSSSRNQIVFPAGILQPPFFGKGQPWSLNYGGIGMVIGHEITHGFDDNGRNFDKDGDLKDWWTPSSTQKFQELSKCIVDQYGSFSWDLANGHNLNGNNTLGENIADNGGIRQSYQAYQNYVKKHGKEAPLPGIDLNHEQLFFLNFAQVWCGTHRPEHAVNSIKTDVHSPGKFRVLGSLQNFPEFAKAFQCQKNTNMVPEKICRVW</sequence>
<evidence type="ECO:0000256" key="23">
    <source>
        <dbReference type="ARBA" id="ARBA00031362"/>
    </source>
</evidence>
<evidence type="ECO:0000256" key="14">
    <source>
        <dbReference type="ARBA" id="ARBA00022833"/>
    </source>
</evidence>
<keyword evidence="13" id="KW-0378">Hydrolase</keyword>
<dbReference type="InterPro" id="IPR042089">
    <property type="entry name" value="Peptidase_M13_dom_2"/>
</dbReference>
<evidence type="ECO:0000256" key="21">
    <source>
        <dbReference type="ARBA" id="ARBA00023288"/>
    </source>
</evidence>
<evidence type="ECO:0000256" key="15">
    <source>
        <dbReference type="ARBA" id="ARBA00022968"/>
    </source>
</evidence>
<dbReference type="GO" id="GO:0016485">
    <property type="term" value="P:protein processing"/>
    <property type="evidence" value="ECO:0007669"/>
    <property type="project" value="TreeGrafter"/>
</dbReference>
<dbReference type="Pfam" id="PF05649">
    <property type="entry name" value="Peptidase_M13_N"/>
    <property type="match status" value="1"/>
</dbReference>
<organism evidence="33 35">
    <name type="scientific">Carassius auratus</name>
    <name type="common">Goldfish</name>
    <dbReference type="NCBI Taxonomy" id="7957"/>
    <lineage>
        <taxon>Eukaryota</taxon>
        <taxon>Metazoa</taxon>
        <taxon>Chordata</taxon>
        <taxon>Craniata</taxon>
        <taxon>Vertebrata</taxon>
        <taxon>Euteleostomi</taxon>
        <taxon>Actinopterygii</taxon>
        <taxon>Neopterygii</taxon>
        <taxon>Teleostei</taxon>
        <taxon>Ostariophysi</taxon>
        <taxon>Cypriniformes</taxon>
        <taxon>Cyprinidae</taxon>
        <taxon>Cyprininae</taxon>
        <taxon>Carassius</taxon>
    </lineage>
</organism>
<keyword evidence="17" id="KW-0482">Metalloprotease</keyword>
<evidence type="ECO:0000256" key="26">
    <source>
        <dbReference type="ARBA" id="ARBA00047638"/>
    </source>
</evidence>
<feature type="domain" description="Peptidase M13 N-terminal" evidence="32">
    <location>
        <begin position="70"/>
        <end position="473"/>
    </location>
</feature>
<accession>A0A6P6RCR9</accession>
<evidence type="ECO:0000256" key="13">
    <source>
        <dbReference type="ARBA" id="ARBA00022801"/>
    </source>
</evidence>
<feature type="domain" description="Peptidase M13 C-terminal" evidence="31">
    <location>
        <begin position="533"/>
        <end position="739"/>
    </location>
</feature>
<dbReference type="GO" id="GO:0046872">
    <property type="term" value="F:metal ion binding"/>
    <property type="evidence" value="ECO:0007669"/>
    <property type="project" value="UniProtKB-KW"/>
</dbReference>
<keyword evidence="12" id="KW-0479">Metal-binding</keyword>
<evidence type="ECO:0000256" key="20">
    <source>
        <dbReference type="ARBA" id="ARBA00023180"/>
    </source>
</evidence>
<dbReference type="Gene3D" id="1.10.1380.10">
    <property type="entry name" value="Neutral endopeptidase , domain2"/>
    <property type="match status" value="1"/>
</dbReference>
<keyword evidence="8" id="KW-0597">Phosphoprotein</keyword>
<dbReference type="RefSeq" id="XP_026143564.1">
    <property type="nucleotide sequence ID" value="XM_026287779.1"/>
</dbReference>
<keyword evidence="11" id="KW-0519">Myristate</keyword>
<evidence type="ECO:0000256" key="25">
    <source>
        <dbReference type="ARBA" id="ARBA00032584"/>
    </source>
</evidence>
<evidence type="ECO:0000256" key="2">
    <source>
        <dbReference type="ARBA" id="ARBA00001947"/>
    </source>
</evidence>
<feature type="transmembrane region" description="Helical" evidence="30">
    <location>
        <begin position="20"/>
        <end position="39"/>
    </location>
</feature>
<keyword evidence="15" id="KW-0735">Signal-anchor</keyword>
<comment type="catalytic activity">
    <reaction evidence="1">
        <text>Preferential cleavage of polypeptides between hydrophobic residues, particularly with Phe or Tyr at P1'.</text>
        <dbReference type="EC" id="3.4.24.11"/>
    </reaction>
</comment>
<evidence type="ECO:0000256" key="7">
    <source>
        <dbReference type="ARBA" id="ARBA00022475"/>
    </source>
</evidence>
<keyword evidence="14" id="KW-0862">Zinc</keyword>
<evidence type="ECO:0000256" key="9">
    <source>
        <dbReference type="ARBA" id="ARBA00022670"/>
    </source>
</evidence>
<evidence type="ECO:0000256" key="27">
    <source>
        <dbReference type="ARBA" id="ARBA00048093"/>
    </source>
</evidence>
<comment type="catalytic activity">
    <reaction evidence="28">
        <text>neurotensin + H2O = neurotensin(1-11) + L-isoleucyl-L-leucine</text>
        <dbReference type="Rhea" id="RHEA:71475"/>
        <dbReference type="ChEBI" id="CHEBI:15377"/>
        <dbReference type="ChEBI" id="CHEBI:147362"/>
        <dbReference type="ChEBI" id="CHEBI:190704"/>
        <dbReference type="ChEBI" id="CHEBI:190706"/>
    </reaction>
    <physiologicalReaction direction="left-to-right" evidence="28">
        <dbReference type="Rhea" id="RHEA:71476"/>
    </physiologicalReaction>
</comment>
<dbReference type="Gene3D" id="3.40.390.10">
    <property type="entry name" value="Collagenase (Catalytic Domain)"/>
    <property type="match status" value="1"/>
</dbReference>
<comment type="catalytic activity">
    <reaction evidence="27">
        <text>substance P + H2O = substance P(1-7) + L-Phe-Gly-L-Leu-L-Met-NH2</text>
        <dbReference type="Rhea" id="RHEA:71467"/>
        <dbReference type="ChEBI" id="CHEBI:15377"/>
        <dbReference type="ChEBI" id="CHEBI:190692"/>
        <dbReference type="ChEBI" id="CHEBI:190695"/>
        <dbReference type="ChEBI" id="CHEBI:190698"/>
    </reaction>
    <physiologicalReaction direction="left-to-right" evidence="27">
        <dbReference type="Rhea" id="RHEA:71468"/>
    </physiologicalReaction>
</comment>